<dbReference type="InParanoid" id="E0VMP3"/>
<evidence type="ECO:0000313" key="6">
    <source>
        <dbReference type="Proteomes" id="UP000009046"/>
    </source>
</evidence>
<dbReference type="VEuPathDB" id="VectorBase:PHUM316820"/>
<feature type="coiled-coil region" evidence="2">
    <location>
        <begin position="107"/>
        <end position="136"/>
    </location>
</feature>
<reference evidence="4" key="2">
    <citation type="submission" date="2007-04" db="EMBL/GenBank/DDBJ databases">
        <title>The genome of the human body louse.</title>
        <authorList>
            <consortium name="The Human Body Louse Genome Consortium"/>
            <person name="Kirkness E."/>
            <person name="Walenz B."/>
            <person name="Hass B."/>
            <person name="Bruggner R."/>
            <person name="Strausberg R."/>
        </authorList>
    </citation>
    <scope>NUCLEOTIDE SEQUENCE</scope>
    <source>
        <strain evidence="4">USDA</strain>
    </source>
</reference>
<reference evidence="5" key="3">
    <citation type="submission" date="2021-02" db="UniProtKB">
        <authorList>
            <consortium name="EnsemblMetazoa"/>
        </authorList>
    </citation>
    <scope>IDENTIFICATION</scope>
    <source>
        <strain evidence="5">USDA</strain>
    </source>
</reference>
<proteinExistence type="predicted"/>
<keyword evidence="6" id="KW-1185">Reference proteome</keyword>
<evidence type="ECO:0000259" key="3">
    <source>
        <dbReference type="Pfam" id="PF13863"/>
    </source>
</evidence>
<dbReference type="InterPro" id="IPR051147">
    <property type="entry name" value="CFAP_domain-containing"/>
</dbReference>
<reference evidence="4" key="1">
    <citation type="submission" date="2007-04" db="EMBL/GenBank/DDBJ databases">
        <title>Annotation of Pediculus humanus corporis strain USDA.</title>
        <authorList>
            <person name="Kirkness E."/>
            <person name="Hannick L."/>
            <person name="Hass B."/>
            <person name="Bruggner R."/>
            <person name="Lawson D."/>
            <person name="Bidwell S."/>
            <person name="Joardar V."/>
            <person name="Caler E."/>
            <person name="Walenz B."/>
            <person name="Inman J."/>
            <person name="Schobel S."/>
            <person name="Galinsky K."/>
            <person name="Amedeo P."/>
            <person name="Strausberg R."/>
        </authorList>
    </citation>
    <scope>NUCLEOTIDE SEQUENCE</scope>
    <source>
        <strain evidence="4">USDA</strain>
    </source>
</reference>
<dbReference type="PANTHER" id="PTHR21683:SF2">
    <property type="entry name" value="COILED-COIL DOMAIN-CONTAINING PROTEIN 42 LIKE-2-LIKE"/>
    <property type="match status" value="1"/>
</dbReference>
<dbReference type="OrthoDB" id="10264298at2759"/>
<gene>
    <name evidence="5" type="primary">8236024</name>
    <name evidence="4" type="ORF">Phum_PHUM316820</name>
</gene>
<dbReference type="CTD" id="8236024"/>
<name>E0VMP3_PEDHC</name>
<dbReference type="InterPro" id="IPR025252">
    <property type="entry name" value="DUF4200"/>
</dbReference>
<dbReference type="OMA" id="CADKKRV"/>
<accession>E0VMP3</accession>
<evidence type="ECO:0000256" key="1">
    <source>
        <dbReference type="ARBA" id="ARBA00023054"/>
    </source>
</evidence>
<protein>
    <submittedName>
        <fullName evidence="4 5">Coiled-coil domain-containing protein, putative</fullName>
    </submittedName>
</protein>
<evidence type="ECO:0000313" key="5">
    <source>
        <dbReference type="EnsemblMetazoa" id="PHUM316820-PA"/>
    </source>
</evidence>
<dbReference type="EMBL" id="AAZO01003679">
    <property type="status" value="NOT_ANNOTATED_CDS"/>
    <property type="molecule type" value="Genomic_DNA"/>
</dbReference>
<dbReference type="EnsemblMetazoa" id="PHUM316820-RA">
    <property type="protein sequence ID" value="PHUM316820-PA"/>
    <property type="gene ID" value="PHUM316820"/>
</dbReference>
<dbReference type="eggNOG" id="ENOG502TME0">
    <property type="taxonomic scope" value="Eukaryota"/>
</dbReference>
<keyword evidence="1 2" id="KW-0175">Coiled coil</keyword>
<dbReference type="STRING" id="121224.E0VMP3"/>
<dbReference type="Pfam" id="PF13863">
    <property type="entry name" value="DUF4200"/>
    <property type="match status" value="1"/>
</dbReference>
<organism>
    <name type="scientific">Pediculus humanus subsp. corporis</name>
    <name type="common">Body louse</name>
    <dbReference type="NCBI Taxonomy" id="121224"/>
    <lineage>
        <taxon>Eukaryota</taxon>
        <taxon>Metazoa</taxon>
        <taxon>Ecdysozoa</taxon>
        <taxon>Arthropoda</taxon>
        <taxon>Hexapoda</taxon>
        <taxon>Insecta</taxon>
        <taxon>Pterygota</taxon>
        <taxon>Neoptera</taxon>
        <taxon>Paraneoptera</taxon>
        <taxon>Psocodea</taxon>
        <taxon>Troctomorpha</taxon>
        <taxon>Phthiraptera</taxon>
        <taxon>Anoplura</taxon>
        <taxon>Pediculidae</taxon>
        <taxon>Pediculus</taxon>
    </lineage>
</organism>
<dbReference type="EMBL" id="DS235321">
    <property type="protein sequence ID" value="EEB14649.1"/>
    <property type="molecule type" value="Genomic_DNA"/>
</dbReference>
<dbReference type="KEGG" id="phu:Phum_PHUM316820"/>
<dbReference type="GeneID" id="8236024"/>
<dbReference type="Proteomes" id="UP000009046">
    <property type="component" value="Unassembled WGS sequence"/>
</dbReference>
<dbReference type="RefSeq" id="XP_002427387.1">
    <property type="nucleotide sequence ID" value="XM_002427342.1"/>
</dbReference>
<feature type="domain" description="DUF4200" evidence="3">
    <location>
        <begin position="57"/>
        <end position="173"/>
    </location>
</feature>
<dbReference type="GO" id="GO:0005856">
    <property type="term" value="C:cytoskeleton"/>
    <property type="evidence" value="ECO:0007669"/>
    <property type="project" value="UniProtKB-ARBA"/>
</dbReference>
<dbReference type="PANTHER" id="PTHR21683">
    <property type="entry name" value="COILED-COIL DOMAIN-CONTAINING PROTEIN 42 LIKE-2-LIKE-RELATED"/>
    <property type="match status" value="1"/>
</dbReference>
<evidence type="ECO:0000256" key="2">
    <source>
        <dbReference type="SAM" id="Coils"/>
    </source>
</evidence>
<sequence>MEIPSVLDEKLLPILDKVTLDPDPIKAVYHYYKTKFEGNLLVKPEWDAARITPATELVSAKRDLLLAERSLQRKREEQNIKREFMDKEWRELLEKEIGLRTAFVRFNKFIKENLDKRERAEKRVKEEKDLQNLRDQELEELQGKVDYMKFIKDDMEKHVNEYKMYENYLKLVINLSNEMNSSYDILNRYETLASARTELAARQEKNLTALETARTDMIKLTEEKSQTMMGLITELSQLQMRYDRAKAMSLRWETVLTKIKNISAEKALELNQVKISCWNLYTAMCLRKNVEVSVEKDNVEEQLVFIKRSIQELKKILRLVQKKAAKEIASNKPSEIST</sequence>
<evidence type="ECO:0000313" key="4">
    <source>
        <dbReference type="EMBL" id="EEB14649.1"/>
    </source>
</evidence>
<dbReference type="HOGENOM" id="CLU_061472_0_0_1"/>
<dbReference type="AlphaFoldDB" id="E0VMP3"/>